<gene>
    <name evidence="1" type="ORF">EVAR_8350_1</name>
</gene>
<evidence type="ECO:0000313" key="1">
    <source>
        <dbReference type="EMBL" id="GBP36517.1"/>
    </source>
</evidence>
<evidence type="ECO:0000313" key="2">
    <source>
        <dbReference type="Proteomes" id="UP000299102"/>
    </source>
</evidence>
<organism evidence="1 2">
    <name type="scientific">Eumeta variegata</name>
    <name type="common">Bagworm moth</name>
    <name type="synonym">Eumeta japonica</name>
    <dbReference type="NCBI Taxonomy" id="151549"/>
    <lineage>
        <taxon>Eukaryota</taxon>
        <taxon>Metazoa</taxon>
        <taxon>Ecdysozoa</taxon>
        <taxon>Arthropoda</taxon>
        <taxon>Hexapoda</taxon>
        <taxon>Insecta</taxon>
        <taxon>Pterygota</taxon>
        <taxon>Neoptera</taxon>
        <taxon>Endopterygota</taxon>
        <taxon>Lepidoptera</taxon>
        <taxon>Glossata</taxon>
        <taxon>Ditrysia</taxon>
        <taxon>Tineoidea</taxon>
        <taxon>Psychidae</taxon>
        <taxon>Oiketicinae</taxon>
        <taxon>Eumeta</taxon>
    </lineage>
</organism>
<dbReference type="AlphaFoldDB" id="A0A4C1VE50"/>
<dbReference type="Proteomes" id="UP000299102">
    <property type="component" value="Unassembled WGS sequence"/>
</dbReference>
<sequence>MSRGPGRLDSTLIEKTADESAPGHYALRREKINCRRLWIVDNWLFDENNIATTIYNLNAPAEHFEEGFLRFRTRTDRVERVTAVRDARAAPPADCDDDLQLAVTKLETISV</sequence>
<protein>
    <submittedName>
        <fullName evidence="1">Uncharacterized protein</fullName>
    </submittedName>
</protein>
<comment type="caution">
    <text evidence="1">The sequence shown here is derived from an EMBL/GenBank/DDBJ whole genome shotgun (WGS) entry which is preliminary data.</text>
</comment>
<proteinExistence type="predicted"/>
<dbReference type="EMBL" id="BGZK01000319">
    <property type="protein sequence ID" value="GBP36517.1"/>
    <property type="molecule type" value="Genomic_DNA"/>
</dbReference>
<keyword evidence="2" id="KW-1185">Reference proteome</keyword>
<name>A0A4C1VE50_EUMVA</name>
<accession>A0A4C1VE50</accession>
<reference evidence="1 2" key="1">
    <citation type="journal article" date="2019" name="Commun. Biol.">
        <title>The bagworm genome reveals a unique fibroin gene that provides high tensile strength.</title>
        <authorList>
            <person name="Kono N."/>
            <person name="Nakamura H."/>
            <person name="Ohtoshi R."/>
            <person name="Tomita M."/>
            <person name="Numata K."/>
            <person name="Arakawa K."/>
        </authorList>
    </citation>
    <scope>NUCLEOTIDE SEQUENCE [LARGE SCALE GENOMIC DNA]</scope>
</reference>